<keyword evidence="7" id="KW-1185">Reference proteome</keyword>
<dbReference type="SUPFAM" id="SSF48498">
    <property type="entry name" value="Tetracyclin repressor-like, C-terminal domain"/>
    <property type="match status" value="1"/>
</dbReference>
<evidence type="ECO:0000256" key="4">
    <source>
        <dbReference type="PROSITE-ProRule" id="PRU00335"/>
    </source>
</evidence>
<evidence type="ECO:0000259" key="5">
    <source>
        <dbReference type="PROSITE" id="PS50977"/>
    </source>
</evidence>
<gene>
    <name evidence="6" type="ORF">IQ247_25130</name>
</gene>
<dbReference type="PANTHER" id="PTHR47506">
    <property type="entry name" value="TRANSCRIPTIONAL REGULATORY PROTEIN"/>
    <property type="match status" value="1"/>
</dbReference>
<dbReference type="Pfam" id="PF00440">
    <property type="entry name" value="TetR_N"/>
    <property type="match status" value="1"/>
</dbReference>
<evidence type="ECO:0000256" key="1">
    <source>
        <dbReference type="ARBA" id="ARBA00023015"/>
    </source>
</evidence>
<dbReference type="PANTHER" id="PTHR47506:SF6">
    <property type="entry name" value="HTH-TYPE TRANSCRIPTIONAL REPRESSOR NEMR"/>
    <property type="match status" value="1"/>
</dbReference>
<dbReference type="Proteomes" id="UP000620559">
    <property type="component" value="Unassembled WGS sequence"/>
</dbReference>
<dbReference type="SUPFAM" id="SSF46689">
    <property type="entry name" value="Homeodomain-like"/>
    <property type="match status" value="1"/>
</dbReference>
<dbReference type="EMBL" id="JADEWL010000125">
    <property type="protein sequence ID" value="MBE9215906.1"/>
    <property type="molecule type" value="Genomic_DNA"/>
</dbReference>
<dbReference type="GO" id="GO:0003677">
    <property type="term" value="F:DNA binding"/>
    <property type="evidence" value="ECO:0007669"/>
    <property type="project" value="UniProtKB-UniRule"/>
</dbReference>
<comment type="caution">
    <text evidence="6">The sequence shown here is derived from an EMBL/GenBank/DDBJ whole genome shotgun (WGS) entry which is preliminary data.</text>
</comment>
<dbReference type="InterPro" id="IPR001647">
    <property type="entry name" value="HTH_TetR"/>
</dbReference>
<keyword evidence="3" id="KW-0804">Transcription</keyword>
<dbReference type="InterPro" id="IPR036271">
    <property type="entry name" value="Tet_transcr_reg_TetR-rel_C_sf"/>
</dbReference>
<dbReference type="InterPro" id="IPR011075">
    <property type="entry name" value="TetR_C"/>
</dbReference>
<reference evidence="6" key="1">
    <citation type="submission" date="2020-10" db="EMBL/GenBank/DDBJ databases">
        <authorList>
            <person name="Castelo-Branco R."/>
            <person name="Eusebio N."/>
            <person name="Adriana R."/>
            <person name="Vieira A."/>
            <person name="Brugerolle De Fraissinette N."/>
            <person name="Rezende De Castro R."/>
            <person name="Schneider M.P."/>
            <person name="Vasconcelos V."/>
            <person name="Leao P.N."/>
        </authorList>
    </citation>
    <scope>NUCLEOTIDE SEQUENCE</scope>
    <source>
        <strain evidence="6">LEGE 06105</strain>
    </source>
</reference>
<protein>
    <submittedName>
        <fullName evidence="6">TetR family transcriptional regulator C-terminal domain-containing protein</fullName>
    </submittedName>
</protein>
<evidence type="ECO:0000313" key="7">
    <source>
        <dbReference type="Proteomes" id="UP000620559"/>
    </source>
</evidence>
<keyword evidence="1" id="KW-0805">Transcription regulation</keyword>
<proteinExistence type="predicted"/>
<feature type="domain" description="HTH tetR-type" evidence="5">
    <location>
        <begin position="4"/>
        <end position="64"/>
    </location>
</feature>
<dbReference type="PRINTS" id="PR00455">
    <property type="entry name" value="HTHTETR"/>
</dbReference>
<dbReference type="InterPro" id="IPR009057">
    <property type="entry name" value="Homeodomain-like_sf"/>
</dbReference>
<evidence type="ECO:0000256" key="3">
    <source>
        <dbReference type="ARBA" id="ARBA00023163"/>
    </source>
</evidence>
<organism evidence="6 7">
    <name type="scientific">Plectonema cf. radiosum LEGE 06105</name>
    <dbReference type="NCBI Taxonomy" id="945769"/>
    <lineage>
        <taxon>Bacteria</taxon>
        <taxon>Bacillati</taxon>
        <taxon>Cyanobacteriota</taxon>
        <taxon>Cyanophyceae</taxon>
        <taxon>Oscillatoriophycideae</taxon>
        <taxon>Oscillatoriales</taxon>
        <taxon>Microcoleaceae</taxon>
        <taxon>Plectonema</taxon>
    </lineage>
</organism>
<dbReference type="Pfam" id="PF16925">
    <property type="entry name" value="TetR_C_13"/>
    <property type="match status" value="1"/>
</dbReference>
<keyword evidence="2 4" id="KW-0238">DNA-binding</keyword>
<sequence length="198" mass="22730">MMSTDKRNQLIRVGREIIVQRGFNAASLNDILTTAGVPKGSFYYYFSSKEDFGLAIIDYFASKYRDKLKNILEDERFSPLTRLRNYFESGIAEMQLSHCTHGCLIGNLAQELSAQNEIFRDRLNQVFAEWEKYFVRCLRAAYEVGEINDDSHLDYFAKFILSSWQGSILQAKVTKSVVPMQIFVTVIFEQVLGKSTSS</sequence>
<dbReference type="AlphaFoldDB" id="A0A8J7FLZ5"/>
<evidence type="ECO:0000313" key="6">
    <source>
        <dbReference type="EMBL" id="MBE9215906.1"/>
    </source>
</evidence>
<dbReference type="Gene3D" id="1.10.357.10">
    <property type="entry name" value="Tetracycline Repressor, domain 2"/>
    <property type="match status" value="1"/>
</dbReference>
<evidence type="ECO:0000256" key="2">
    <source>
        <dbReference type="ARBA" id="ARBA00023125"/>
    </source>
</evidence>
<name>A0A8J7FLZ5_9CYAN</name>
<feature type="DNA-binding region" description="H-T-H motif" evidence="4">
    <location>
        <begin position="27"/>
        <end position="46"/>
    </location>
</feature>
<accession>A0A8J7FLZ5</accession>
<dbReference type="PROSITE" id="PS50977">
    <property type="entry name" value="HTH_TETR_2"/>
    <property type="match status" value="1"/>
</dbReference>